<reference evidence="3" key="1">
    <citation type="submission" date="2022-06" db="EMBL/GenBank/DDBJ databases">
        <title>Genome sequencing of Brevibacillus sp. BB3-R1.</title>
        <authorList>
            <person name="Heo J."/>
            <person name="Lee D."/>
            <person name="Won M."/>
            <person name="Han B.-H."/>
            <person name="Hong S.-B."/>
            <person name="Kwon S.-W."/>
        </authorList>
    </citation>
    <scope>NUCLEOTIDE SEQUENCE</scope>
    <source>
        <strain evidence="3">BB3-R1</strain>
    </source>
</reference>
<dbReference type="RefSeq" id="WP_251873719.1">
    <property type="nucleotide sequence ID" value="NZ_CP098755.1"/>
</dbReference>
<gene>
    <name evidence="3" type="ORF">NDK47_04740</name>
</gene>
<protein>
    <submittedName>
        <fullName evidence="3">Transglutaminase-like domain-containing protein</fullName>
    </submittedName>
</protein>
<dbReference type="SMART" id="SM00460">
    <property type="entry name" value="TGc"/>
    <property type="match status" value="1"/>
</dbReference>
<feature type="domain" description="Transglutaminase-like" evidence="2">
    <location>
        <begin position="181"/>
        <end position="241"/>
    </location>
</feature>
<dbReference type="EMBL" id="CP098755">
    <property type="protein sequence ID" value="USG66611.1"/>
    <property type="molecule type" value="Genomic_DNA"/>
</dbReference>
<name>A0ABY4WPN9_9BACL</name>
<feature type="chain" id="PRO_5045504052" evidence="1">
    <location>
        <begin position="25"/>
        <end position="267"/>
    </location>
</feature>
<dbReference type="Proteomes" id="UP001056500">
    <property type="component" value="Chromosome"/>
</dbReference>
<feature type="signal peptide" evidence="1">
    <location>
        <begin position="1"/>
        <end position="24"/>
    </location>
</feature>
<dbReference type="PANTHER" id="PTHR33490">
    <property type="entry name" value="BLR5614 PROTEIN-RELATED"/>
    <property type="match status" value="1"/>
</dbReference>
<dbReference type="Pfam" id="PF01841">
    <property type="entry name" value="Transglut_core"/>
    <property type="match status" value="1"/>
</dbReference>
<dbReference type="SUPFAM" id="SSF54001">
    <property type="entry name" value="Cysteine proteinases"/>
    <property type="match status" value="1"/>
</dbReference>
<organism evidence="3 4">
    <name type="scientific">Brevibacillus ruminantium</name>
    <dbReference type="NCBI Taxonomy" id="2950604"/>
    <lineage>
        <taxon>Bacteria</taxon>
        <taxon>Bacillati</taxon>
        <taxon>Bacillota</taxon>
        <taxon>Bacilli</taxon>
        <taxon>Bacillales</taxon>
        <taxon>Paenibacillaceae</taxon>
        <taxon>Brevibacillus</taxon>
    </lineage>
</organism>
<evidence type="ECO:0000313" key="3">
    <source>
        <dbReference type="EMBL" id="USG66611.1"/>
    </source>
</evidence>
<evidence type="ECO:0000259" key="2">
    <source>
        <dbReference type="SMART" id="SM00460"/>
    </source>
</evidence>
<evidence type="ECO:0000313" key="4">
    <source>
        <dbReference type="Proteomes" id="UP001056500"/>
    </source>
</evidence>
<keyword evidence="4" id="KW-1185">Reference proteome</keyword>
<dbReference type="InterPro" id="IPR038765">
    <property type="entry name" value="Papain-like_cys_pep_sf"/>
</dbReference>
<evidence type="ECO:0000256" key="1">
    <source>
        <dbReference type="SAM" id="SignalP"/>
    </source>
</evidence>
<accession>A0ABY4WPN9</accession>
<dbReference type="PANTHER" id="PTHR33490:SF3">
    <property type="entry name" value="CONSERVED INTEGRAL MEMBRANE PROTEIN"/>
    <property type="match status" value="1"/>
</dbReference>
<dbReference type="Gene3D" id="3.10.620.30">
    <property type="match status" value="1"/>
</dbReference>
<proteinExistence type="predicted"/>
<sequence length="267" mass="30670">MFKKRLVMMMSAVCLLTAPMTALAGPSTSRIDASEASKGIVKIEKDPQKQTIEKIMISKGNQHFYYSVTDNNRFPLQLGDGKYTVTLLENVAGSNKYRMVENKEVIRNATDEQTVFLQPIQMIYWNDQMKAITKARELTQGLQSDKDKIAAVYNFMIHNISYDFEKAQQVTNDYLPSIEATMNESKGICYDYSALFAAMLRSQGIPTKLIMGRKHDINQYHAWNEVYLKDTNEWVFIDTTYDAAMVKGDTKPLMIKNRQDYVTEKQF</sequence>
<dbReference type="InterPro" id="IPR002931">
    <property type="entry name" value="Transglutaminase-like"/>
</dbReference>
<keyword evidence="1" id="KW-0732">Signal</keyword>